<dbReference type="AlphaFoldDB" id="A0A9X1M3T9"/>
<dbReference type="PRINTS" id="PR01438">
    <property type="entry name" value="UNVRSLSTRESS"/>
</dbReference>
<organism evidence="3 4">
    <name type="scientific">Arthrobacter gengyunqii</name>
    <dbReference type="NCBI Taxonomy" id="2886940"/>
    <lineage>
        <taxon>Bacteria</taxon>
        <taxon>Bacillati</taxon>
        <taxon>Actinomycetota</taxon>
        <taxon>Actinomycetes</taxon>
        <taxon>Micrococcales</taxon>
        <taxon>Micrococcaceae</taxon>
        <taxon>Arthrobacter</taxon>
    </lineage>
</organism>
<dbReference type="SUPFAM" id="SSF52402">
    <property type="entry name" value="Adenine nucleotide alpha hydrolases-like"/>
    <property type="match status" value="1"/>
</dbReference>
<sequence length="155" mass="16048">MTDSSPFTIVVGVDGSPDSKLALHWAADEARLRNGRLQLITVWSKAPFAWYPEVLETAVGGLAVAPAPEEDAGKLNAQALEFAADKGASATGQVVHNSSPAAAIVDAAREADLVVVGARGYGGFEGLHLGAVSHQVVNHARCPVLIFRPKPSAAS</sequence>
<dbReference type="InterPro" id="IPR006016">
    <property type="entry name" value="UspA"/>
</dbReference>
<dbReference type="Pfam" id="PF00582">
    <property type="entry name" value="Usp"/>
    <property type="match status" value="1"/>
</dbReference>
<reference evidence="3" key="1">
    <citation type="submission" date="2021-10" db="EMBL/GenBank/DDBJ databases">
        <title>Novel species in genus Arthrobacter.</title>
        <authorList>
            <person name="Liu Y."/>
        </authorList>
    </citation>
    <scope>NUCLEOTIDE SEQUENCE</scope>
    <source>
        <strain evidence="3">Zg-Y809</strain>
    </source>
</reference>
<dbReference type="CDD" id="cd00293">
    <property type="entry name" value="USP-like"/>
    <property type="match status" value="1"/>
</dbReference>
<name>A0A9X1M3T9_9MICC</name>
<accession>A0A9X1M3T9</accession>
<dbReference type="InterPro" id="IPR051688">
    <property type="entry name" value="USP_A"/>
</dbReference>
<dbReference type="InterPro" id="IPR014729">
    <property type="entry name" value="Rossmann-like_a/b/a_fold"/>
</dbReference>
<dbReference type="Proteomes" id="UP001139264">
    <property type="component" value="Unassembled WGS sequence"/>
</dbReference>
<comment type="caution">
    <text evidence="3">The sequence shown here is derived from an EMBL/GenBank/DDBJ whole genome shotgun (WGS) entry which is preliminary data.</text>
</comment>
<dbReference type="RefSeq" id="WP_227908593.1">
    <property type="nucleotide sequence ID" value="NZ_CP095461.1"/>
</dbReference>
<feature type="domain" description="UspA" evidence="2">
    <location>
        <begin position="8"/>
        <end position="148"/>
    </location>
</feature>
<dbReference type="Gene3D" id="3.40.50.620">
    <property type="entry name" value="HUPs"/>
    <property type="match status" value="1"/>
</dbReference>
<gene>
    <name evidence="3" type="ORF">LJ751_13475</name>
</gene>
<proteinExistence type="inferred from homology"/>
<dbReference type="InterPro" id="IPR006015">
    <property type="entry name" value="Universal_stress_UspA"/>
</dbReference>
<evidence type="ECO:0000256" key="1">
    <source>
        <dbReference type="ARBA" id="ARBA00008791"/>
    </source>
</evidence>
<dbReference type="PANTHER" id="PTHR43010">
    <property type="entry name" value="UNIVERSAL STRESS PROTEIN SLR1230"/>
    <property type="match status" value="1"/>
</dbReference>
<comment type="similarity">
    <text evidence="1">Belongs to the universal stress protein A family.</text>
</comment>
<evidence type="ECO:0000313" key="4">
    <source>
        <dbReference type="Proteomes" id="UP001139264"/>
    </source>
</evidence>
<evidence type="ECO:0000259" key="2">
    <source>
        <dbReference type="Pfam" id="PF00582"/>
    </source>
</evidence>
<protein>
    <submittedName>
        <fullName evidence="3">Universal stress protein</fullName>
    </submittedName>
</protein>
<evidence type="ECO:0000313" key="3">
    <source>
        <dbReference type="EMBL" id="MCC3270350.1"/>
    </source>
</evidence>
<dbReference type="EMBL" id="JAJFZP010000011">
    <property type="protein sequence ID" value="MCC3270350.1"/>
    <property type="molecule type" value="Genomic_DNA"/>
</dbReference>
<dbReference type="PANTHER" id="PTHR43010:SF1">
    <property type="entry name" value="USPA DOMAIN-CONTAINING PROTEIN"/>
    <property type="match status" value="1"/>
</dbReference>